<comment type="subcellular location">
    <subcellularLocation>
        <location evidence="1">Membrane</location>
        <topology evidence="1">Multi-pass membrane protein</topology>
    </subcellularLocation>
</comment>
<evidence type="ECO:0000256" key="3">
    <source>
        <dbReference type="SAM" id="Phobius"/>
    </source>
</evidence>
<feature type="transmembrane region" description="Helical" evidence="3">
    <location>
        <begin position="47"/>
        <end position="67"/>
    </location>
</feature>
<dbReference type="OrthoDB" id="6499973at2759"/>
<feature type="transmembrane region" description="Helical" evidence="3">
    <location>
        <begin position="158"/>
        <end position="179"/>
    </location>
</feature>
<dbReference type="PROSITE" id="PS50850">
    <property type="entry name" value="MFS"/>
    <property type="match status" value="1"/>
</dbReference>
<feature type="transmembrane region" description="Helical" evidence="3">
    <location>
        <begin position="331"/>
        <end position="352"/>
    </location>
</feature>
<evidence type="ECO:0000313" key="5">
    <source>
        <dbReference type="EMBL" id="ORZ09610.1"/>
    </source>
</evidence>
<feature type="transmembrane region" description="Helical" evidence="3">
    <location>
        <begin position="100"/>
        <end position="120"/>
    </location>
</feature>
<dbReference type="AlphaFoldDB" id="A0A1X2I6T7"/>
<dbReference type="InterPro" id="IPR020846">
    <property type="entry name" value="MFS_dom"/>
</dbReference>
<reference evidence="5 6" key="1">
    <citation type="submission" date="2016-07" db="EMBL/GenBank/DDBJ databases">
        <title>Pervasive Adenine N6-methylation of Active Genes in Fungi.</title>
        <authorList>
            <consortium name="DOE Joint Genome Institute"/>
            <person name="Mondo S.J."/>
            <person name="Dannebaum R.O."/>
            <person name="Kuo R.C."/>
            <person name="Labutti K."/>
            <person name="Haridas S."/>
            <person name="Kuo A."/>
            <person name="Salamov A."/>
            <person name="Ahrendt S.R."/>
            <person name="Lipzen A."/>
            <person name="Sullivan W."/>
            <person name="Andreopoulos W.B."/>
            <person name="Clum A."/>
            <person name="Lindquist E."/>
            <person name="Daum C."/>
            <person name="Ramamoorthy G.K."/>
            <person name="Gryganskyi A."/>
            <person name="Culley D."/>
            <person name="Magnuson J.K."/>
            <person name="James T.Y."/>
            <person name="O'Malley M.A."/>
            <person name="Stajich J.E."/>
            <person name="Spatafora J.W."/>
            <person name="Visel A."/>
            <person name="Grigoriev I.V."/>
        </authorList>
    </citation>
    <scope>NUCLEOTIDE SEQUENCE [LARGE SCALE GENOMIC DNA]</scope>
    <source>
        <strain evidence="5 6">NRRL 1336</strain>
    </source>
</reference>
<dbReference type="Gene3D" id="1.20.1250.20">
    <property type="entry name" value="MFS general substrate transporter like domains"/>
    <property type="match status" value="2"/>
</dbReference>
<gene>
    <name evidence="5" type="ORF">BCR42DRAFT_334620</name>
</gene>
<feature type="domain" description="Major facilitator superfamily (MFS) profile" evidence="4">
    <location>
        <begin position="5"/>
        <end position="364"/>
    </location>
</feature>
<name>A0A1X2I6T7_9FUNG</name>
<proteinExistence type="inferred from homology"/>
<feature type="transmembrane region" description="Helical" evidence="3">
    <location>
        <begin position="203"/>
        <end position="225"/>
    </location>
</feature>
<feature type="transmembrane region" description="Helical" evidence="3">
    <location>
        <begin position="263"/>
        <end position="284"/>
    </location>
</feature>
<feature type="transmembrane region" description="Helical" evidence="3">
    <location>
        <begin position="7"/>
        <end position="27"/>
    </location>
</feature>
<keyword evidence="3" id="KW-1133">Transmembrane helix</keyword>
<sequence>EDPYRWFVLLGGFLAQAISMGTLSSIMQDYYDRQVFKGTVDSTQLSFVGTLGFMFSGLLGPVSQILVSAFGTRWVMFIATILISSGLIFASFSVELWHLYMTQSILHGIGAAILNILSMVIAPQWFSKRRGFAMGVMMSGAGVGGGGMPFLMNELNENLGGAWCYRVLGIISFVVSLMCKDKKPNRHGWRNVIDFKICKDSKFIIWCIAGNLSMMAYFVPVFYLPSHATKLGLLPSQGSMLVAVFSAVNIIGRVLSGYLGDNFGAVNINIIFLLTCGMSSLFIWTMATSYVALMIFIVIYGVMSGSVFSLSARLGPSMAGAIQTATDKNSYFAQQLFTGLAFVLSAIVIIVLKFKLKRGVFVKV</sequence>
<feature type="non-terminal residue" evidence="5">
    <location>
        <position position="1"/>
    </location>
</feature>
<evidence type="ECO:0000259" key="4">
    <source>
        <dbReference type="PROSITE" id="PS50850"/>
    </source>
</evidence>
<dbReference type="Pfam" id="PF07690">
    <property type="entry name" value="MFS_1"/>
    <property type="match status" value="1"/>
</dbReference>
<dbReference type="Proteomes" id="UP000193560">
    <property type="component" value="Unassembled WGS sequence"/>
</dbReference>
<keyword evidence="6" id="KW-1185">Reference proteome</keyword>
<comment type="caution">
    <text evidence="5">The sequence shown here is derived from an EMBL/GenBank/DDBJ whole genome shotgun (WGS) entry which is preliminary data.</text>
</comment>
<dbReference type="InterPro" id="IPR036259">
    <property type="entry name" value="MFS_trans_sf"/>
</dbReference>
<dbReference type="GO" id="GO:0016020">
    <property type="term" value="C:membrane"/>
    <property type="evidence" value="ECO:0007669"/>
    <property type="project" value="UniProtKB-SubCell"/>
</dbReference>
<dbReference type="GO" id="GO:0022857">
    <property type="term" value="F:transmembrane transporter activity"/>
    <property type="evidence" value="ECO:0007669"/>
    <property type="project" value="InterPro"/>
</dbReference>
<feature type="transmembrane region" description="Helical" evidence="3">
    <location>
        <begin position="132"/>
        <end position="152"/>
    </location>
</feature>
<dbReference type="EMBL" id="MCGE01000027">
    <property type="protein sequence ID" value="ORZ09610.1"/>
    <property type="molecule type" value="Genomic_DNA"/>
</dbReference>
<feature type="transmembrane region" description="Helical" evidence="3">
    <location>
        <begin position="74"/>
        <end position="94"/>
    </location>
</feature>
<comment type="similarity">
    <text evidence="2">Belongs to the major facilitator superfamily. Monocarboxylate porter (TC 2.A.1.13) family.</text>
</comment>
<dbReference type="PANTHER" id="PTHR11360:SF284">
    <property type="entry name" value="EG:103B4.3 PROTEIN-RELATED"/>
    <property type="match status" value="1"/>
</dbReference>
<evidence type="ECO:0000313" key="6">
    <source>
        <dbReference type="Proteomes" id="UP000193560"/>
    </source>
</evidence>
<dbReference type="InterPro" id="IPR050327">
    <property type="entry name" value="Proton-linked_MCT"/>
</dbReference>
<protein>
    <submittedName>
        <fullName evidence="5">Major facilitator superfamily domain-containing protein</fullName>
    </submittedName>
</protein>
<organism evidence="5 6">
    <name type="scientific">Absidia repens</name>
    <dbReference type="NCBI Taxonomy" id="90262"/>
    <lineage>
        <taxon>Eukaryota</taxon>
        <taxon>Fungi</taxon>
        <taxon>Fungi incertae sedis</taxon>
        <taxon>Mucoromycota</taxon>
        <taxon>Mucoromycotina</taxon>
        <taxon>Mucoromycetes</taxon>
        <taxon>Mucorales</taxon>
        <taxon>Cunninghamellaceae</taxon>
        <taxon>Absidia</taxon>
    </lineage>
</organism>
<feature type="transmembrane region" description="Helical" evidence="3">
    <location>
        <begin position="290"/>
        <end position="310"/>
    </location>
</feature>
<evidence type="ECO:0000256" key="1">
    <source>
        <dbReference type="ARBA" id="ARBA00004141"/>
    </source>
</evidence>
<keyword evidence="3" id="KW-0812">Transmembrane</keyword>
<dbReference type="PANTHER" id="PTHR11360">
    <property type="entry name" value="MONOCARBOXYLATE TRANSPORTER"/>
    <property type="match status" value="1"/>
</dbReference>
<dbReference type="SUPFAM" id="SSF103473">
    <property type="entry name" value="MFS general substrate transporter"/>
    <property type="match status" value="1"/>
</dbReference>
<dbReference type="InterPro" id="IPR011701">
    <property type="entry name" value="MFS"/>
</dbReference>
<keyword evidence="3" id="KW-0472">Membrane</keyword>
<evidence type="ECO:0000256" key="2">
    <source>
        <dbReference type="ARBA" id="ARBA00006727"/>
    </source>
</evidence>
<accession>A0A1X2I6T7</accession>